<name>A0ABW3AF73_9MICO</name>
<keyword evidence="2" id="KW-0333">Golgi apparatus</keyword>
<gene>
    <name evidence="5" type="ORF">ACFQ0P_04500</name>
</gene>
<evidence type="ECO:0000256" key="1">
    <source>
        <dbReference type="ARBA" id="ARBA00004255"/>
    </source>
</evidence>
<proteinExistence type="predicted"/>
<dbReference type="Pfam" id="PF05719">
    <property type="entry name" value="GPP34"/>
    <property type="match status" value="1"/>
</dbReference>
<dbReference type="Gene3D" id="1.10.3630.10">
    <property type="entry name" value="yeast vps74-n-term truncation variant domain like"/>
    <property type="match status" value="1"/>
</dbReference>
<evidence type="ECO:0000256" key="2">
    <source>
        <dbReference type="ARBA" id="ARBA00023034"/>
    </source>
</evidence>
<evidence type="ECO:0000313" key="5">
    <source>
        <dbReference type="EMBL" id="MFD0789647.1"/>
    </source>
</evidence>
<dbReference type="Proteomes" id="UP001597055">
    <property type="component" value="Unassembled WGS sequence"/>
</dbReference>
<dbReference type="EMBL" id="JBHTII010000001">
    <property type="protein sequence ID" value="MFD0789647.1"/>
    <property type="molecule type" value="Genomic_DNA"/>
</dbReference>
<reference evidence="6" key="1">
    <citation type="journal article" date="2019" name="Int. J. Syst. Evol. Microbiol.">
        <title>The Global Catalogue of Microorganisms (GCM) 10K type strain sequencing project: providing services to taxonomists for standard genome sequencing and annotation.</title>
        <authorList>
            <consortium name="The Broad Institute Genomics Platform"/>
            <consortium name="The Broad Institute Genome Sequencing Center for Infectious Disease"/>
            <person name="Wu L."/>
            <person name="Ma J."/>
        </authorList>
    </citation>
    <scope>NUCLEOTIDE SEQUENCE [LARGE SCALE GENOMIC DNA]</scope>
    <source>
        <strain evidence="6">CCUG 54523</strain>
    </source>
</reference>
<keyword evidence="4" id="KW-0472">Membrane</keyword>
<evidence type="ECO:0000313" key="6">
    <source>
        <dbReference type="Proteomes" id="UP001597055"/>
    </source>
</evidence>
<protein>
    <submittedName>
        <fullName evidence="5">GPP34 family phosphoprotein</fullName>
    </submittedName>
</protein>
<comment type="subcellular location">
    <subcellularLocation>
        <location evidence="1">Golgi apparatus membrane</location>
        <topology evidence="1">Peripheral membrane protein</topology>
        <orientation evidence="1">Cytoplasmic side</orientation>
    </subcellularLocation>
</comment>
<dbReference type="InterPro" id="IPR008628">
    <property type="entry name" value="GPP34-like"/>
</dbReference>
<keyword evidence="6" id="KW-1185">Reference proteome</keyword>
<organism evidence="5 6">
    <name type="scientific">Microbacterium insulae</name>
    <dbReference type="NCBI Taxonomy" id="483014"/>
    <lineage>
        <taxon>Bacteria</taxon>
        <taxon>Bacillati</taxon>
        <taxon>Actinomycetota</taxon>
        <taxon>Actinomycetes</taxon>
        <taxon>Micrococcales</taxon>
        <taxon>Microbacteriaceae</taxon>
        <taxon>Microbacterium</taxon>
    </lineage>
</organism>
<sequence length="228" mass="24364">MNADPERRSAEPLLVEDVLLTLFQPSSHTIAGENTLFYVLGAAVLADLSREGRLSVTEGRLSATLEAAGDPPTDPLLEPAWSYMATKPRDVQTVLAAVGPELRGRVIERLVERGHLREEEHRALGIFATTRLALASDRREQLMDGVKAVLLDGKEPDDRTATIIALISASGTLPQFDGEIPWGSAVQSRAAQIEHGEWGAVAAASAVTRTMMAVLANAVIAATVLPRG</sequence>
<evidence type="ECO:0000256" key="4">
    <source>
        <dbReference type="ARBA" id="ARBA00023136"/>
    </source>
</evidence>
<evidence type="ECO:0000256" key="3">
    <source>
        <dbReference type="ARBA" id="ARBA00023121"/>
    </source>
</evidence>
<accession>A0ABW3AF73</accession>
<dbReference type="InterPro" id="IPR038261">
    <property type="entry name" value="GPP34-like_sf"/>
</dbReference>
<comment type="caution">
    <text evidence="5">The sequence shown here is derived from an EMBL/GenBank/DDBJ whole genome shotgun (WGS) entry which is preliminary data.</text>
</comment>
<dbReference type="RefSeq" id="WP_204980793.1">
    <property type="nucleotide sequence ID" value="NZ_JBHTII010000001.1"/>
</dbReference>
<keyword evidence="3" id="KW-0446">Lipid-binding</keyword>